<name>A0ABD1QAP0_9LAMI</name>
<keyword evidence="3" id="KW-1185">Reference proteome</keyword>
<organism evidence="2 3">
    <name type="scientific">Forsythia ovata</name>
    <dbReference type="NCBI Taxonomy" id="205694"/>
    <lineage>
        <taxon>Eukaryota</taxon>
        <taxon>Viridiplantae</taxon>
        <taxon>Streptophyta</taxon>
        <taxon>Embryophyta</taxon>
        <taxon>Tracheophyta</taxon>
        <taxon>Spermatophyta</taxon>
        <taxon>Magnoliopsida</taxon>
        <taxon>eudicotyledons</taxon>
        <taxon>Gunneridae</taxon>
        <taxon>Pentapetalae</taxon>
        <taxon>asterids</taxon>
        <taxon>lamiids</taxon>
        <taxon>Lamiales</taxon>
        <taxon>Oleaceae</taxon>
        <taxon>Forsythieae</taxon>
        <taxon>Forsythia</taxon>
    </lineage>
</organism>
<accession>A0ABD1QAP0</accession>
<sequence length="115" mass="12980">MSPKRVGNFSGSDSEKFGEPGLRQRSSGKEEHIPIKKRRHLLQSPSPNPRAVSMHSHDSSSPQTCTSSPIYEDFEPLSDQYHSPGHESLNSYSNRGCFFNPSRWAAPRLFLQFGF</sequence>
<dbReference type="PANTHER" id="PTHR34536">
    <property type="entry name" value="DENTIN SIALOPHOSPHOPROTEIN-LIKE PROTEIN"/>
    <property type="match status" value="1"/>
</dbReference>
<proteinExistence type="predicted"/>
<evidence type="ECO:0000313" key="2">
    <source>
        <dbReference type="EMBL" id="KAL2473260.1"/>
    </source>
</evidence>
<evidence type="ECO:0000313" key="3">
    <source>
        <dbReference type="Proteomes" id="UP001604277"/>
    </source>
</evidence>
<protein>
    <submittedName>
        <fullName evidence="2">Uncharacterized protein</fullName>
    </submittedName>
</protein>
<reference evidence="3" key="1">
    <citation type="submission" date="2024-07" db="EMBL/GenBank/DDBJ databases">
        <title>Two chromosome-level genome assemblies of Korean endemic species Abeliophyllum distichum and Forsythia ovata (Oleaceae).</title>
        <authorList>
            <person name="Jang H."/>
        </authorList>
    </citation>
    <scope>NUCLEOTIDE SEQUENCE [LARGE SCALE GENOMIC DNA]</scope>
</reference>
<gene>
    <name evidence="2" type="ORF">Fot_48996</name>
</gene>
<comment type="caution">
    <text evidence="2">The sequence shown here is derived from an EMBL/GenBank/DDBJ whole genome shotgun (WGS) entry which is preliminary data.</text>
</comment>
<evidence type="ECO:0000256" key="1">
    <source>
        <dbReference type="SAM" id="MobiDB-lite"/>
    </source>
</evidence>
<dbReference type="PANTHER" id="PTHR34536:SF6">
    <property type="entry name" value="DENTIN SIALOPHOSPHOPROTEIN-LIKE PROTEIN"/>
    <property type="match status" value="1"/>
</dbReference>
<dbReference type="EMBL" id="JBFOLJ010000015">
    <property type="protein sequence ID" value="KAL2473260.1"/>
    <property type="molecule type" value="Genomic_DNA"/>
</dbReference>
<feature type="region of interest" description="Disordered" evidence="1">
    <location>
        <begin position="1"/>
        <end position="71"/>
    </location>
</feature>
<dbReference type="Proteomes" id="UP001604277">
    <property type="component" value="Unassembled WGS sequence"/>
</dbReference>
<feature type="compositionally biased region" description="Polar residues" evidence="1">
    <location>
        <begin position="59"/>
        <end position="69"/>
    </location>
</feature>
<dbReference type="AlphaFoldDB" id="A0ABD1QAP0"/>